<dbReference type="Gene3D" id="3.40.50.1010">
    <property type="entry name" value="5'-nuclease"/>
    <property type="match status" value="1"/>
</dbReference>
<dbReference type="EMBL" id="NXIB02000024">
    <property type="protein sequence ID" value="PHX56306.1"/>
    <property type="molecule type" value="Genomic_DNA"/>
</dbReference>
<keyword evidence="3" id="KW-1185">Reference proteome</keyword>
<dbReference type="CDD" id="cd09872">
    <property type="entry name" value="PIN_Sll0205-like"/>
    <property type="match status" value="1"/>
</dbReference>
<protein>
    <submittedName>
        <fullName evidence="2">Twitching motility protein PilT</fullName>
    </submittedName>
</protein>
<dbReference type="PANTHER" id="PTHR36173">
    <property type="entry name" value="RIBONUCLEASE VAPC16-RELATED"/>
    <property type="match status" value="1"/>
</dbReference>
<dbReference type="InterPro" id="IPR052919">
    <property type="entry name" value="TA_system_RNase"/>
</dbReference>
<organism evidence="2 3">
    <name type="scientific">Tychonema bourrellyi FEM_GT703</name>
    <dbReference type="NCBI Taxonomy" id="2040638"/>
    <lineage>
        <taxon>Bacteria</taxon>
        <taxon>Bacillati</taxon>
        <taxon>Cyanobacteriota</taxon>
        <taxon>Cyanophyceae</taxon>
        <taxon>Oscillatoriophycideae</taxon>
        <taxon>Oscillatoriales</taxon>
        <taxon>Microcoleaceae</taxon>
        <taxon>Tychonema</taxon>
    </lineage>
</organism>
<accession>A0A2G4F3I1</accession>
<dbReference type="Proteomes" id="UP000226442">
    <property type="component" value="Unassembled WGS sequence"/>
</dbReference>
<evidence type="ECO:0000259" key="1">
    <source>
        <dbReference type="Pfam" id="PF01850"/>
    </source>
</evidence>
<dbReference type="OrthoDB" id="9798990at2"/>
<gene>
    <name evidence="2" type="ORF">CP500_006130</name>
</gene>
<dbReference type="InterPro" id="IPR041705">
    <property type="entry name" value="PIN_Sll0205"/>
</dbReference>
<name>A0A2G4F3I1_9CYAN</name>
<evidence type="ECO:0000313" key="3">
    <source>
        <dbReference type="Proteomes" id="UP000226442"/>
    </source>
</evidence>
<dbReference type="InterPro" id="IPR029060">
    <property type="entry name" value="PIN-like_dom_sf"/>
</dbReference>
<dbReference type="PANTHER" id="PTHR36173:SF1">
    <property type="entry name" value="RIBONUCLEASE VAPC22"/>
    <property type="match status" value="1"/>
</dbReference>
<sequence length="129" mass="14671">MILLDTHIWVWWVDDNTRLTQKHRDWIQQYQSQGLGVSIISCWEVSKLVEMGRLTLSVTVDEWLKQALAYPGVQLLELTIPIIIESTKLTGFHRDPADQIIVATARICGCPLLTADAKILAYPDVQTLQ</sequence>
<comment type="caution">
    <text evidence="2">The sequence shown here is derived from an EMBL/GenBank/DDBJ whole genome shotgun (WGS) entry which is preliminary data.</text>
</comment>
<dbReference type="SUPFAM" id="SSF88723">
    <property type="entry name" value="PIN domain-like"/>
    <property type="match status" value="1"/>
</dbReference>
<dbReference type="Pfam" id="PF01850">
    <property type="entry name" value="PIN"/>
    <property type="match status" value="1"/>
</dbReference>
<feature type="domain" description="PIN" evidence="1">
    <location>
        <begin position="2"/>
        <end position="121"/>
    </location>
</feature>
<reference evidence="2" key="1">
    <citation type="submission" date="2017-10" db="EMBL/GenBank/DDBJ databases">
        <title>Draft genome sequence of the planktic cyanobacteria Tychonema bourrellyi isolated from alpine lentic freshwater.</title>
        <authorList>
            <person name="Tett A."/>
            <person name="Armanini F."/>
            <person name="Asnicar F."/>
            <person name="Boscaini A."/>
            <person name="Pasolli E."/>
            <person name="Zolfo M."/>
            <person name="Donati C."/>
            <person name="Salmaso N."/>
            <person name="Segata N."/>
        </authorList>
    </citation>
    <scope>NUCLEOTIDE SEQUENCE</scope>
    <source>
        <strain evidence="2">FEM_GT703</strain>
    </source>
</reference>
<dbReference type="InterPro" id="IPR002716">
    <property type="entry name" value="PIN_dom"/>
</dbReference>
<dbReference type="RefSeq" id="WP_096828229.1">
    <property type="nucleotide sequence ID" value="NZ_NXIB02000024.1"/>
</dbReference>
<dbReference type="AlphaFoldDB" id="A0A2G4F3I1"/>
<proteinExistence type="predicted"/>
<evidence type="ECO:0000313" key="2">
    <source>
        <dbReference type="EMBL" id="PHX56306.1"/>
    </source>
</evidence>